<evidence type="ECO:0000313" key="4">
    <source>
        <dbReference type="Proteomes" id="UP001057877"/>
    </source>
</evidence>
<dbReference type="SUPFAM" id="SSF53850">
    <property type="entry name" value="Periplasmic binding protein-like II"/>
    <property type="match status" value="1"/>
</dbReference>
<proteinExistence type="predicted"/>
<dbReference type="EMBL" id="CP091430">
    <property type="protein sequence ID" value="UVI30262.1"/>
    <property type="molecule type" value="Genomic_DNA"/>
</dbReference>
<dbReference type="Pfam" id="PF13416">
    <property type="entry name" value="SBP_bac_8"/>
    <property type="match status" value="1"/>
</dbReference>
<feature type="chain" id="PRO_5046486689" evidence="2">
    <location>
        <begin position="23"/>
        <end position="512"/>
    </location>
</feature>
<dbReference type="Gene3D" id="3.40.190.10">
    <property type="entry name" value="Periplasmic binding protein-like II"/>
    <property type="match status" value="2"/>
</dbReference>
<dbReference type="InterPro" id="IPR050490">
    <property type="entry name" value="Bact_solute-bd_prot1"/>
</dbReference>
<dbReference type="PANTHER" id="PTHR43649">
    <property type="entry name" value="ARABINOSE-BINDING PROTEIN-RELATED"/>
    <property type="match status" value="1"/>
</dbReference>
<name>A0ABY5S8L8_9BACL</name>
<keyword evidence="4" id="KW-1185">Reference proteome</keyword>
<evidence type="ECO:0000256" key="1">
    <source>
        <dbReference type="SAM" id="MobiDB-lite"/>
    </source>
</evidence>
<dbReference type="InterPro" id="IPR006059">
    <property type="entry name" value="SBP"/>
</dbReference>
<feature type="signal peptide" evidence="2">
    <location>
        <begin position="1"/>
        <end position="22"/>
    </location>
</feature>
<evidence type="ECO:0000256" key="2">
    <source>
        <dbReference type="SAM" id="SignalP"/>
    </source>
</evidence>
<evidence type="ECO:0000313" key="3">
    <source>
        <dbReference type="EMBL" id="UVI30262.1"/>
    </source>
</evidence>
<organism evidence="3 4">
    <name type="scientific">Paenibacillus spongiae</name>
    <dbReference type="NCBI Taxonomy" id="2909671"/>
    <lineage>
        <taxon>Bacteria</taxon>
        <taxon>Bacillati</taxon>
        <taxon>Bacillota</taxon>
        <taxon>Bacilli</taxon>
        <taxon>Bacillales</taxon>
        <taxon>Paenibacillaceae</taxon>
        <taxon>Paenibacillus</taxon>
    </lineage>
</organism>
<sequence>MSNKSVMSKVLLILAMVLATTACSTQNSNTSSSGTSSSTSNAKSGNNRTVTLDMMVFQHPSWPYKEDWAIYKYYEEKLGIKFKVTAPPSDYDTALNLAFAGDTPDIMIVSNLTQANTYGGSGALLNFFDHLDKLPNYSKFLEDHPEVKSAILSADGKNYYLPHYGLEQTNRRSWTYRDDIFKKHNLKAPTTWDEMYQVAKELKKLYPDSYPIAIYDNLTGLTNTAAGFGTWFGAYVDYEKDEWRYGPIEDSFKEMLRYLNLFYKEGLIPPDFMAMKRDQFNDLLAQDKAFIANDYMIMDEVPVIIQRTNDFSLDYMTPPIGGDHGKPHNAYDGLLNRGMAVAANTDNLDEVLKYVDFLYSPEGSELATYGKEGETYYVKDGNRRFNDEFVSFGMIRTSTGIATYGSHLVVDMNAYAYMSSDKFNEAMVEIKNGHEAPLQPRLAYTKEENDTLTFKNAEINKYRDEQIAKFILGQSDFSTWDQYVSEIKKLGLAEVMKVHEDAYRRAQSFLNN</sequence>
<reference evidence="3" key="1">
    <citation type="submission" date="2022-01" db="EMBL/GenBank/DDBJ databases">
        <title>Paenibacillus spongiae sp. nov., isolated from marine sponge.</title>
        <authorList>
            <person name="Li Z."/>
            <person name="Zhang M."/>
        </authorList>
    </citation>
    <scope>NUCLEOTIDE SEQUENCE</scope>
    <source>
        <strain evidence="3">PHS-Z3</strain>
    </source>
</reference>
<gene>
    <name evidence="3" type="ORF">L1F29_33690</name>
</gene>
<feature type="region of interest" description="Disordered" evidence="1">
    <location>
        <begin position="25"/>
        <end position="46"/>
    </location>
</feature>
<protein>
    <submittedName>
        <fullName evidence="3">Extracellular solute-binding protein</fullName>
    </submittedName>
</protein>
<keyword evidence="2" id="KW-0732">Signal</keyword>
<accession>A0ABY5S8L8</accession>
<dbReference type="RefSeq" id="WP_258386332.1">
    <property type="nucleotide sequence ID" value="NZ_CP091430.1"/>
</dbReference>
<dbReference type="PROSITE" id="PS51257">
    <property type="entry name" value="PROKAR_LIPOPROTEIN"/>
    <property type="match status" value="1"/>
</dbReference>
<dbReference type="Proteomes" id="UP001057877">
    <property type="component" value="Chromosome"/>
</dbReference>
<dbReference type="PANTHER" id="PTHR43649:SF12">
    <property type="entry name" value="DIACETYLCHITOBIOSE BINDING PROTEIN DASA"/>
    <property type="match status" value="1"/>
</dbReference>